<dbReference type="PANTHER" id="PTHR45785:SF7">
    <property type="entry name" value="COMPLEMENT FACTOR H"/>
    <property type="match status" value="1"/>
</dbReference>
<evidence type="ECO:0000313" key="6">
    <source>
        <dbReference type="EMBL" id="NXG48968.1"/>
    </source>
</evidence>
<dbReference type="PANTHER" id="PTHR45785">
    <property type="entry name" value="COMPLEMENT FACTOR H-RELATED"/>
    <property type="match status" value="1"/>
</dbReference>
<evidence type="ECO:0000313" key="7">
    <source>
        <dbReference type="Proteomes" id="UP000574528"/>
    </source>
</evidence>
<evidence type="ECO:0000256" key="4">
    <source>
        <dbReference type="PROSITE-ProRule" id="PRU00302"/>
    </source>
</evidence>
<dbReference type="OrthoDB" id="10051774at2759"/>
<dbReference type="EMBL" id="VWZI01015211">
    <property type="protein sequence ID" value="NXG48968.1"/>
    <property type="molecule type" value="Genomic_DNA"/>
</dbReference>
<accession>A0A7K9CA25</accession>
<feature type="non-terminal residue" evidence="6">
    <location>
        <position position="1"/>
    </location>
</feature>
<keyword evidence="1 4" id="KW-0768">Sushi</keyword>
<dbReference type="CDD" id="cd00033">
    <property type="entry name" value="CCP"/>
    <property type="match status" value="2"/>
</dbReference>
<feature type="domain" description="Sushi" evidence="5">
    <location>
        <begin position="53"/>
        <end position="111"/>
    </location>
</feature>
<feature type="disulfide bond" evidence="4">
    <location>
        <begin position="55"/>
        <end position="98"/>
    </location>
</feature>
<keyword evidence="3 4" id="KW-1015">Disulfide bond</keyword>
<dbReference type="AlphaFoldDB" id="A0A7K9CA25"/>
<gene>
    <name evidence="6" type="primary">Cfhr1</name>
    <name evidence="6" type="ORF">PSIHAE_R15204</name>
</gene>
<sequence>EIPNAYITSTQQEKYRPGAKVQYECGNHLQMMGENYITCANGEWSKPPTCRDMTCGPPPEIAGGKVQGAKKARYLPGERAHYQCWQGSEMTGAATIACENGTWTELPKCKSACTASEEDMNTNNIELRWSYRKKLYSKSGDVIEFKCKKGYKKDPASSPFRVWCVEGTLEYPRCKP</sequence>
<dbReference type="Gene3D" id="2.10.70.10">
    <property type="entry name" value="Complement Module, domain 1"/>
    <property type="match status" value="3"/>
</dbReference>
<evidence type="ECO:0000259" key="5">
    <source>
        <dbReference type="PROSITE" id="PS50923"/>
    </source>
</evidence>
<comment type="caution">
    <text evidence="6">The sequence shown here is derived from an EMBL/GenBank/DDBJ whole genome shotgun (WGS) entry which is preliminary data.</text>
</comment>
<dbReference type="Proteomes" id="UP000574528">
    <property type="component" value="Unassembled WGS sequence"/>
</dbReference>
<evidence type="ECO:0000256" key="3">
    <source>
        <dbReference type="ARBA" id="ARBA00023157"/>
    </source>
</evidence>
<proteinExistence type="predicted"/>
<name>A0A7K9CA25_9PICI</name>
<dbReference type="SMART" id="SM00032">
    <property type="entry name" value="CCP"/>
    <property type="match status" value="3"/>
</dbReference>
<protein>
    <submittedName>
        <fullName evidence="6">FHR1 protein</fullName>
    </submittedName>
</protein>
<keyword evidence="7" id="KW-1185">Reference proteome</keyword>
<feature type="non-terminal residue" evidence="6">
    <location>
        <position position="176"/>
    </location>
</feature>
<dbReference type="PROSITE" id="PS50923">
    <property type="entry name" value="SUSHI"/>
    <property type="match status" value="2"/>
</dbReference>
<dbReference type="FunFam" id="2.10.70.10:FF:000060">
    <property type="entry name" value="Complement inhibitory factor H"/>
    <property type="match status" value="1"/>
</dbReference>
<evidence type="ECO:0000256" key="2">
    <source>
        <dbReference type="ARBA" id="ARBA00022729"/>
    </source>
</evidence>
<dbReference type="SUPFAM" id="SSF57535">
    <property type="entry name" value="Complement control module/SCR domain"/>
    <property type="match status" value="3"/>
</dbReference>
<keyword evidence="2" id="KW-0732">Signal</keyword>
<comment type="caution">
    <text evidence="4">Lacks conserved residue(s) required for the propagation of feature annotation.</text>
</comment>
<dbReference type="InterPro" id="IPR051503">
    <property type="entry name" value="ComplSys_Reg/VirEntry_Med"/>
</dbReference>
<organism evidence="6 7">
    <name type="scientific">Psilopogon haemacephalus</name>
    <name type="common">coppersmith barbet</name>
    <dbReference type="NCBI Taxonomy" id="2585815"/>
    <lineage>
        <taxon>Eukaryota</taxon>
        <taxon>Metazoa</taxon>
        <taxon>Chordata</taxon>
        <taxon>Craniata</taxon>
        <taxon>Vertebrata</taxon>
        <taxon>Euteleostomi</taxon>
        <taxon>Archelosauria</taxon>
        <taxon>Archosauria</taxon>
        <taxon>Dinosauria</taxon>
        <taxon>Saurischia</taxon>
        <taxon>Theropoda</taxon>
        <taxon>Coelurosauria</taxon>
        <taxon>Aves</taxon>
        <taxon>Neognathae</taxon>
        <taxon>Neoaves</taxon>
        <taxon>Telluraves</taxon>
        <taxon>Coraciimorphae</taxon>
        <taxon>Piciformes</taxon>
        <taxon>Megalaimidae</taxon>
        <taxon>Psilopogon</taxon>
    </lineage>
</organism>
<dbReference type="InterPro" id="IPR000436">
    <property type="entry name" value="Sushi_SCR_CCP_dom"/>
</dbReference>
<evidence type="ECO:0000256" key="1">
    <source>
        <dbReference type="ARBA" id="ARBA00022659"/>
    </source>
</evidence>
<dbReference type="InterPro" id="IPR035976">
    <property type="entry name" value="Sushi/SCR/CCP_sf"/>
</dbReference>
<dbReference type="Pfam" id="PF00084">
    <property type="entry name" value="Sushi"/>
    <property type="match status" value="2"/>
</dbReference>
<feature type="domain" description="Sushi" evidence="5">
    <location>
        <begin position="1"/>
        <end position="52"/>
    </location>
</feature>
<reference evidence="6 7" key="1">
    <citation type="submission" date="2019-09" db="EMBL/GenBank/DDBJ databases">
        <title>Bird 10,000 Genomes (B10K) Project - Family phase.</title>
        <authorList>
            <person name="Zhang G."/>
        </authorList>
    </citation>
    <scope>NUCLEOTIDE SEQUENCE [LARGE SCALE GENOMIC DNA]</scope>
    <source>
        <strain evidence="6">B10K-DU-001-24</strain>
        <tissue evidence="6">Muscle</tissue>
    </source>
</reference>